<accession>A0A9W8AJ49</accession>
<dbReference type="EMBL" id="JANBPY010002560">
    <property type="protein sequence ID" value="KAJ1954494.1"/>
    <property type="molecule type" value="Genomic_DNA"/>
</dbReference>
<sequence>MTISDSSAERSSSWFEISDPHTQSVVFVNLQTGECAIDLPSNAQLLPKDPHGEWWELYDEYHSLPYYYHANSGKAVWSRPEGATVISLTLLQQSVLGQRVSVALSNRASYYINDEVSANDSRPLTPVSPLGVNDQVPQTSSQSTKDYDTAAMQCYSHNTEPSFPKSQSTGTGVGSLDAVKACLSPPSDVDTDLSNTFAQAHPGSVPSLGPVTPGASQEPLRAPVSSGDVNSGANDMSSAKH</sequence>
<evidence type="ECO:0000313" key="3">
    <source>
        <dbReference type="EMBL" id="KAJ1954494.1"/>
    </source>
</evidence>
<evidence type="ECO:0000256" key="1">
    <source>
        <dbReference type="SAM" id="MobiDB-lite"/>
    </source>
</evidence>
<dbReference type="InterPro" id="IPR036020">
    <property type="entry name" value="WW_dom_sf"/>
</dbReference>
<organism evidence="3 4">
    <name type="scientific">Dispira parvispora</name>
    <dbReference type="NCBI Taxonomy" id="1520584"/>
    <lineage>
        <taxon>Eukaryota</taxon>
        <taxon>Fungi</taxon>
        <taxon>Fungi incertae sedis</taxon>
        <taxon>Zoopagomycota</taxon>
        <taxon>Kickxellomycotina</taxon>
        <taxon>Dimargaritomycetes</taxon>
        <taxon>Dimargaritales</taxon>
        <taxon>Dimargaritaceae</taxon>
        <taxon>Dispira</taxon>
    </lineage>
</organism>
<feature type="region of interest" description="Disordered" evidence="1">
    <location>
        <begin position="121"/>
        <end position="145"/>
    </location>
</feature>
<dbReference type="AlphaFoldDB" id="A0A9W8AJ49"/>
<gene>
    <name evidence="3" type="ORF">IWQ62_005745</name>
</gene>
<protein>
    <recommendedName>
        <fullName evidence="2">WW domain-containing protein</fullName>
    </recommendedName>
</protein>
<dbReference type="SUPFAM" id="SSF51045">
    <property type="entry name" value="WW domain"/>
    <property type="match status" value="1"/>
</dbReference>
<evidence type="ECO:0000313" key="4">
    <source>
        <dbReference type="Proteomes" id="UP001150925"/>
    </source>
</evidence>
<dbReference type="InterPro" id="IPR001202">
    <property type="entry name" value="WW_dom"/>
</dbReference>
<keyword evidence="4" id="KW-1185">Reference proteome</keyword>
<feature type="domain" description="WW" evidence="2">
    <location>
        <begin position="49"/>
        <end position="82"/>
    </location>
</feature>
<dbReference type="PANTHER" id="PTHR45876">
    <property type="entry name" value="FI04035P"/>
    <property type="match status" value="1"/>
</dbReference>
<evidence type="ECO:0000259" key="2">
    <source>
        <dbReference type="PROSITE" id="PS50020"/>
    </source>
</evidence>
<dbReference type="PROSITE" id="PS50020">
    <property type="entry name" value="WW_DOMAIN_2"/>
    <property type="match status" value="1"/>
</dbReference>
<dbReference type="OrthoDB" id="437889at2759"/>
<proteinExistence type="predicted"/>
<reference evidence="3" key="1">
    <citation type="submission" date="2022-07" db="EMBL/GenBank/DDBJ databases">
        <title>Phylogenomic reconstructions and comparative analyses of Kickxellomycotina fungi.</title>
        <authorList>
            <person name="Reynolds N.K."/>
            <person name="Stajich J.E."/>
            <person name="Barry K."/>
            <person name="Grigoriev I.V."/>
            <person name="Crous P."/>
            <person name="Smith M.E."/>
        </authorList>
    </citation>
    <scope>NUCLEOTIDE SEQUENCE</scope>
    <source>
        <strain evidence="3">RSA 1196</strain>
    </source>
</reference>
<dbReference type="Gene3D" id="2.20.70.10">
    <property type="match status" value="1"/>
</dbReference>
<feature type="compositionally biased region" description="Polar residues" evidence="1">
    <location>
        <begin position="135"/>
        <end position="144"/>
    </location>
</feature>
<feature type="region of interest" description="Disordered" evidence="1">
    <location>
        <begin position="187"/>
        <end position="241"/>
    </location>
</feature>
<name>A0A9W8AJ49_9FUNG</name>
<dbReference type="GO" id="GO:0005096">
    <property type="term" value="F:GTPase activator activity"/>
    <property type="evidence" value="ECO:0007669"/>
    <property type="project" value="TreeGrafter"/>
</dbReference>
<comment type="caution">
    <text evidence="3">The sequence shown here is derived from an EMBL/GenBank/DDBJ whole genome shotgun (WGS) entry which is preliminary data.</text>
</comment>
<feature type="non-terminal residue" evidence="3">
    <location>
        <position position="241"/>
    </location>
</feature>
<dbReference type="PANTHER" id="PTHR45876:SF8">
    <property type="entry name" value="FI04035P"/>
    <property type="match status" value="1"/>
</dbReference>
<feature type="compositionally biased region" description="Polar residues" evidence="1">
    <location>
        <begin position="227"/>
        <end position="241"/>
    </location>
</feature>
<dbReference type="GO" id="GO:0005737">
    <property type="term" value="C:cytoplasm"/>
    <property type="evidence" value="ECO:0007669"/>
    <property type="project" value="TreeGrafter"/>
</dbReference>
<dbReference type="Proteomes" id="UP001150925">
    <property type="component" value="Unassembled WGS sequence"/>
</dbReference>